<feature type="compositionally biased region" description="Acidic residues" evidence="1">
    <location>
        <begin position="15"/>
        <end position="24"/>
    </location>
</feature>
<dbReference type="AlphaFoldDB" id="A0A840NDL8"/>
<keyword evidence="3" id="KW-1185">Reference proteome</keyword>
<evidence type="ECO:0000313" key="2">
    <source>
        <dbReference type="EMBL" id="MBB5068318.1"/>
    </source>
</evidence>
<gene>
    <name evidence="2" type="ORF">BJ969_001406</name>
</gene>
<reference evidence="2 3" key="1">
    <citation type="submission" date="2020-08" db="EMBL/GenBank/DDBJ databases">
        <title>Sequencing the genomes of 1000 actinobacteria strains.</title>
        <authorList>
            <person name="Klenk H.-P."/>
        </authorList>
    </citation>
    <scope>NUCLEOTIDE SEQUENCE [LARGE SCALE GENOMIC DNA]</scope>
    <source>
        <strain evidence="2 3">DSM 45582</strain>
    </source>
</reference>
<dbReference type="EMBL" id="JACHIV010000001">
    <property type="protein sequence ID" value="MBB5068318.1"/>
    <property type="molecule type" value="Genomic_DNA"/>
</dbReference>
<protein>
    <recommendedName>
        <fullName evidence="4">DUF5709 domain-containing protein</fullName>
    </recommendedName>
</protein>
<feature type="compositionally biased region" description="Basic and acidic residues" evidence="1">
    <location>
        <begin position="165"/>
        <end position="174"/>
    </location>
</feature>
<organism evidence="2 3">
    <name type="scientific">Saccharopolyspora gloriosae</name>
    <dbReference type="NCBI Taxonomy" id="455344"/>
    <lineage>
        <taxon>Bacteria</taxon>
        <taxon>Bacillati</taxon>
        <taxon>Actinomycetota</taxon>
        <taxon>Actinomycetes</taxon>
        <taxon>Pseudonocardiales</taxon>
        <taxon>Pseudonocardiaceae</taxon>
        <taxon>Saccharopolyspora</taxon>
    </lineage>
</organism>
<comment type="caution">
    <text evidence="2">The sequence shown here is derived from an EMBL/GenBank/DDBJ whole genome shotgun (WGS) entry which is preliminary data.</text>
</comment>
<dbReference type="RefSeq" id="WP_221315730.1">
    <property type="nucleotide sequence ID" value="NZ_JACHIV010000001.1"/>
</dbReference>
<evidence type="ECO:0000313" key="3">
    <source>
        <dbReference type="Proteomes" id="UP000580474"/>
    </source>
</evidence>
<feature type="region of interest" description="Disordered" evidence="1">
    <location>
        <begin position="1"/>
        <end position="174"/>
    </location>
</feature>
<evidence type="ECO:0000256" key="1">
    <source>
        <dbReference type="SAM" id="MobiDB-lite"/>
    </source>
</evidence>
<dbReference type="Proteomes" id="UP000580474">
    <property type="component" value="Unassembled WGS sequence"/>
</dbReference>
<proteinExistence type="predicted"/>
<name>A0A840NDL8_9PSEU</name>
<accession>A0A840NDL8</accession>
<evidence type="ECO:0008006" key="4">
    <source>
        <dbReference type="Google" id="ProtNLM"/>
    </source>
</evidence>
<sequence>MSDPLDASTPSADEVGPDPEDPQDPAELQSAGDLDEDELGVDPLEAGVEPPEHWSQTTAARPTPREERAGETLDERLAEERPETGADLGEPLAEAPLSELDETVDERAAREVADGASGERVAASAEIDEESGVVLEGADVENTGLSADSGEGEVAETSSSAPEENAERVRNGGA</sequence>
<feature type="compositionally biased region" description="Basic and acidic residues" evidence="1">
    <location>
        <begin position="63"/>
        <end position="84"/>
    </location>
</feature>